<dbReference type="Pfam" id="PF02706">
    <property type="entry name" value="Wzz"/>
    <property type="match status" value="1"/>
</dbReference>
<feature type="domain" description="Tyrosine-protein kinase G-rich" evidence="8">
    <location>
        <begin position="251"/>
        <end position="318"/>
    </location>
</feature>
<keyword evidence="4" id="KW-0812">Transmembrane</keyword>
<feature type="domain" description="Polysaccharide chain length determinant N-terminal" evidence="7">
    <location>
        <begin position="4"/>
        <end position="87"/>
    </location>
</feature>
<dbReference type="Proteomes" id="UP000061660">
    <property type="component" value="Chromosome"/>
</dbReference>
<dbReference type="Pfam" id="PF13807">
    <property type="entry name" value="GNVR"/>
    <property type="match status" value="1"/>
</dbReference>
<organism evidence="9 10">
    <name type="scientific">Paenibacillus naphthalenovorans</name>
    <dbReference type="NCBI Taxonomy" id="162209"/>
    <lineage>
        <taxon>Bacteria</taxon>
        <taxon>Bacillati</taxon>
        <taxon>Bacillota</taxon>
        <taxon>Bacilli</taxon>
        <taxon>Bacillales</taxon>
        <taxon>Paenibacillaceae</taxon>
        <taxon>Paenibacillus</taxon>
    </lineage>
</organism>
<keyword evidence="5" id="KW-1133">Transmembrane helix</keyword>
<reference evidence="9 10" key="2">
    <citation type="journal article" date="2016" name="Genome Announc.">
        <title>Complete Genome Sequences of Two Interactive Moderate Thermophiles, Paenibacillus napthalenovorans 32O-Y and Paenibacillus sp. 32O-W.</title>
        <authorList>
            <person name="Butler R.R.III."/>
            <person name="Wang J."/>
            <person name="Stark B.C."/>
            <person name="Pombert J.F."/>
        </authorList>
    </citation>
    <scope>NUCLEOTIDE SEQUENCE [LARGE SCALE GENOMIC DNA]</scope>
    <source>
        <strain evidence="9 10">32O-Y</strain>
    </source>
</reference>
<proteinExistence type="inferred from homology"/>
<evidence type="ECO:0000256" key="2">
    <source>
        <dbReference type="ARBA" id="ARBA00006683"/>
    </source>
</evidence>
<evidence type="ECO:0000256" key="4">
    <source>
        <dbReference type="ARBA" id="ARBA00022692"/>
    </source>
</evidence>
<dbReference type="PANTHER" id="PTHR32309:SF31">
    <property type="entry name" value="CAPSULAR EXOPOLYSACCHARIDE FAMILY"/>
    <property type="match status" value="1"/>
</dbReference>
<dbReference type="InterPro" id="IPR032807">
    <property type="entry name" value="GNVR"/>
</dbReference>
<keyword evidence="3" id="KW-1003">Cell membrane</keyword>
<dbReference type="KEGG" id="pnp:IJ22_38400"/>
<keyword evidence="6" id="KW-0472">Membrane</keyword>
<comment type="similarity">
    <text evidence="2">Belongs to the CpsC/CapA family.</text>
</comment>
<comment type="subcellular location">
    <subcellularLocation>
        <location evidence="1">Cell membrane</location>
        <topology evidence="1">Multi-pass membrane protein</topology>
    </subcellularLocation>
</comment>
<sequence length="335" mass="38019">MQQDEIKVSQLVMAIWRGKIFIISFVIASLLISIIYSYLVAPPIYEATTLVTINQVKNEEQQPKDMSALVAQMESDHTIQKLKNQLEYTSTVKRLKNSVNVKLEKENLIVIKAKNDKSKIAVQIADFIAHELAANIDISDRLDLIVDYRKKIISIENELQSLQKEYDQANSQLAKIPEKITVKKALSEDPYLQSILQEEMNQSGKIVGTITFDSEEVNPVFVNLKNKANEQLVNISKLQAEKSNYEMRIKENQEAIEKLQNSPYEQNVIHRINGVQAVVITPALEPTEPIGPNKTLNIVIALILSILVSVFMVVVRYMWERSLIYDSPIKVSPDA</sequence>
<evidence type="ECO:0000313" key="9">
    <source>
        <dbReference type="EMBL" id="ALS24171.1"/>
    </source>
</evidence>
<dbReference type="GO" id="GO:0005886">
    <property type="term" value="C:plasma membrane"/>
    <property type="evidence" value="ECO:0007669"/>
    <property type="project" value="UniProtKB-SubCell"/>
</dbReference>
<dbReference type="STRING" id="162209.IJ22_38400"/>
<dbReference type="RefSeq" id="WP_062409907.1">
    <property type="nucleotide sequence ID" value="NZ_CP013652.1"/>
</dbReference>
<name>A0A0U2IN91_9BACL</name>
<evidence type="ECO:0000256" key="6">
    <source>
        <dbReference type="ARBA" id="ARBA00023136"/>
    </source>
</evidence>
<dbReference type="AlphaFoldDB" id="A0A0U2IN91"/>
<gene>
    <name evidence="9" type="ORF">IJ22_38400</name>
</gene>
<protein>
    <submittedName>
        <fullName evidence="9">Chain length determinant protein</fullName>
    </submittedName>
</protein>
<dbReference type="InterPro" id="IPR003856">
    <property type="entry name" value="LPS_length_determ_N"/>
</dbReference>
<evidence type="ECO:0000256" key="5">
    <source>
        <dbReference type="ARBA" id="ARBA00022989"/>
    </source>
</evidence>
<dbReference type="PANTHER" id="PTHR32309">
    <property type="entry name" value="TYROSINE-PROTEIN KINASE"/>
    <property type="match status" value="1"/>
</dbReference>
<evidence type="ECO:0000313" key="10">
    <source>
        <dbReference type="Proteomes" id="UP000061660"/>
    </source>
</evidence>
<dbReference type="EMBL" id="CP013652">
    <property type="protein sequence ID" value="ALS24171.1"/>
    <property type="molecule type" value="Genomic_DNA"/>
</dbReference>
<evidence type="ECO:0000256" key="3">
    <source>
        <dbReference type="ARBA" id="ARBA00022475"/>
    </source>
</evidence>
<evidence type="ECO:0000256" key="1">
    <source>
        <dbReference type="ARBA" id="ARBA00004651"/>
    </source>
</evidence>
<dbReference type="PATRIC" id="fig|162209.4.peg.4086"/>
<keyword evidence="10" id="KW-1185">Reference proteome</keyword>
<evidence type="ECO:0000259" key="7">
    <source>
        <dbReference type="Pfam" id="PF02706"/>
    </source>
</evidence>
<evidence type="ECO:0000259" key="8">
    <source>
        <dbReference type="Pfam" id="PF13807"/>
    </source>
</evidence>
<reference evidence="10" key="1">
    <citation type="submission" date="2015-12" db="EMBL/GenBank/DDBJ databases">
        <title>Complete genome sequences of two moderately thermophilic Paenibacillus species.</title>
        <authorList>
            <person name="Butler R.III."/>
            <person name="Wang J."/>
            <person name="Stark B.C."/>
            <person name="Pombert J.-F."/>
        </authorList>
    </citation>
    <scope>NUCLEOTIDE SEQUENCE [LARGE SCALE GENOMIC DNA]</scope>
    <source>
        <strain evidence="10">32O-Y</strain>
    </source>
</reference>
<dbReference type="InterPro" id="IPR050445">
    <property type="entry name" value="Bact_polysacc_biosynth/exp"/>
</dbReference>
<accession>A0A0U2IN91</accession>